<evidence type="ECO:0000313" key="2">
    <source>
        <dbReference type="EMBL" id="KIJ91810.1"/>
    </source>
</evidence>
<keyword evidence="3" id="KW-1185">Reference proteome</keyword>
<feature type="compositionally biased region" description="Basic residues" evidence="1">
    <location>
        <begin position="538"/>
        <end position="551"/>
    </location>
</feature>
<evidence type="ECO:0000313" key="3">
    <source>
        <dbReference type="Proteomes" id="UP000054477"/>
    </source>
</evidence>
<reference evidence="2 3" key="1">
    <citation type="submission" date="2014-04" db="EMBL/GenBank/DDBJ databases">
        <authorList>
            <consortium name="DOE Joint Genome Institute"/>
            <person name="Kuo A."/>
            <person name="Kohler A."/>
            <person name="Nagy L.G."/>
            <person name="Floudas D."/>
            <person name="Copeland A."/>
            <person name="Barry K.W."/>
            <person name="Cichocki N."/>
            <person name="Veneault-Fourrey C."/>
            <person name="LaButti K."/>
            <person name="Lindquist E.A."/>
            <person name="Lipzen A."/>
            <person name="Lundell T."/>
            <person name="Morin E."/>
            <person name="Murat C."/>
            <person name="Sun H."/>
            <person name="Tunlid A."/>
            <person name="Henrissat B."/>
            <person name="Grigoriev I.V."/>
            <person name="Hibbett D.S."/>
            <person name="Martin F."/>
            <person name="Nordberg H.P."/>
            <person name="Cantor M.N."/>
            <person name="Hua S.X."/>
        </authorList>
    </citation>
    <scope>NUCLEOTIDE SEQUENCE [LARGE SCALE GENOMIC DNA]</scope>
    <source>
        <strain evidence="2 3">LaAM-08-1</strain>
    </source>
</reference>
<organism evidence="2 3">
    <name type="scientific">Laccaria amethystina LaAM-08-1</name>
    <dbReference type="NCBI Taxonomy" id="1095629"/>
    <lineage>
        <taxon>Eukaryota</taxon>
        <taxon>Fungi</taxon>
        <taxon>Dikarya</taxon>
        <taxon>Basidiomycota</taxon>
        <taxon>Agaricomycotina</taxon>
        <taxon>Agaricomycetes</taxon>
        <taxon>Agaricomycetidae</taxon>
        <taxon>Agaricales</taxon>
        <taxon>Agaricineae</taxon>
        <taxon>Hydnangiaceae</taxon>
        <taxon>Laccaria</taxon>
    </lineage>
</organism>
<reference evidence="3" key="2">
    <citation type="submission" date="2015-01" db="EMBL/GenBank/DDBJ databases">
        <title>Evolutionary Origins and Diversification of the Mycorrhizal Mutualists.</title>
        <authorList>
            <consortium name="DOE Joint Genome Institute"/>
            <consortium name="Mycorrhizal Genomics Consortium"/>
            <person name="Kohler A."/>
            <person name="Kuo A."/>
            <person name="Nagy L.G."/>
            <person name="Floudas D."/>
            <person name="Copeland A."/>
            <person name="Barry K.W."/>
            <person name="Cichocki N."/>
            <person name="Veneault-Fourrey C."/>
            <person name="LaButti K."/>
            <person name="Lindquist E.A."/>
            <person name="Lipzen A."/>
            <person name="Lundell T."/>
            <person name="Morin E."/>
            <person name="Murat C."/>
            <person name="Riley R."/>
            <person name="Ohm R."/>
            <person name="Sun H."/>
            <person name="Tunlid A."/>
            <person name="Henrissat B."/>
            <person name="Grigoriev I.V."/>
            <person name="Hibbett D.S."/>
            <person name="Martin F."/>
        </authorList>
    </citation>
    <scope>NUCLEOTIDE SEQUENCE [LARGE SCALE GENOMIC DNA]</scope>
    <source>
        <strain evidence="3">LaAM-08-1</strain>
    </source>
</reference>
<feature type="region of interest" description="Disordered" evidence="1">
    <location>
        <begin position="538"/>
        <end position="563"/>
    </location>
</feature>
<dbReference type="EMBL" id="KN838965">
    <property type="protein sequence ID" value="KIJ91810.1"/>
    <property type="molecule type" value="Genomic_DNA"/>
</dbReference>
<feature type="compositionally biased region" description="Basic and acidic residues" evidence="1">
    <location>
        <begin position="552"/>
        <end position="563"/>
    </location>
</feature>
<gene>
    <name evidence="2" type="ORF">K443DRAFT_14086</name>
</gene>
<proteinExistence type="predicted"/>
<protein>
    <submittedName>
        <fullName evidence="2">Uncharacterized protein</fullName>
    </submittedName>
</protein>
<name>A0A0C9WNB4_9AGAR</name>
<dbReference type="OrthoDB" id="3092430at2759"/>
<sequence>MPVIRSVGDNTRTDSAIPRFAGAPPQSSDFKMCLWLFEFVNHLTLSDHLPRRPLLLPTYSLMYGYNYSREVQNYNALPSTSALPDRILDNWIDNDIFPRLDDNCNQECHSQPGDVYPEESLTSQITSLLTDGSAVEGRRMSGHLELKTAVIAPCDDFSGRPLEIVAPSDPLSSTIPVKQYSEDDDLWAQELDAYILTLSDLRPDANSNNQDLKTIAAENNKLTLSTNVTNYLPTSQEHDNFAKSTGEPATATSSANDRPSGPSPYSSVGQVNAASSWTRGLTTMTGSFGAPPNYNQLPSYPPQLMGPAVVASGTPVYLDQLITMHGATAPVAHFPMTGWHQDMYRRHPFTAPATGTRHWTAQIGGGYSPYNLVAQATVAPDMQVYGAASMPVYGANPPLTQAPITGAFLVDEQQRRHSPPTTSAPAARREKRRHPDRPSSASKRTKMSGEPEFYCQWEDCSAGPMTEAKIFEHFRAHGEKIKESGRVKECKWAGCNPKPHAFPMTSDGFRRHVKETQSHAGIGCLTKVKCETCGMKKARRSMPSHRRICSRKSKEPEDNGEKS</sequence>
<dbReference type="AlphaFoldDB" id="A0A0C9WNB4"/>
<accession>A0A0C9WNB4</accession>
<evidence type="ECO:0000256" key="1">
    <source>
        <dbReference type="SAM" id="MobiDB-lite"/>
    </source>
</evidence>
<feature type="region of interest" description="Disordered" evidence="1">
    <location>
        <begin position="409"/>
        <end position="448"/>
    </location>
</feature>
<dbReference type="HOGENOM" id="CLU_025888_0_0_1"/>
<dbReference type="Proteomes" id="UP000054477">
    <property type="component" value="Unassembled WGS sequence"/>
</dbReference>
<feature type="region of interest" description="Disordered" evidence="1">
    <location>
        <begin position="233"/>
        <end position="270"/>
    </location>
</feature>
<feature type="compositionally biased region" description="Polar residues" evidence="1">
    <location>
        <begin position="250"/>
        <end position="270"/>
    </location>
</feature>